<comment type="caution">
    <text evidence="6">The sequence shown here is derived from an EMBL/GenBank/DDBJ whole genome shotgun (WGS) entry which is preliminary data.</text>
</comment>
<dbReference type="InterPro" id="IPR036291">
    <property type="entry name" value="NAD(P)-bd_dom_sf"/>
</dbReference>
<dbReference type="InterPro" id="IPR048666">
    <property type="entry name" value="RedAm-like_C"/>
</dbReference>
<evidence type="ECO:0000259" key="5">
    <source>
        <dbReference type="Pfam" id="PF21761"/>
    </source>
</evidence>
<keyword evidence="7" id="KW-1185">Reference proteome</keyword>
<dbReference type="Gene3D" id="3.40.50.720">
    <property type="entry name" value="NAD(P)-binding Rossmann-like Domain"/>
    <property type="match status" value="1"/>
</dbReference>
<proteinExistence type="inferred from homology"/>
<dbReference type="Pfam" id="PF21761">
    <property type="entry name" value="RedAm-like_C"/>
    <property type="match status" value="1"/>
</dbReference>
<dbReference type="EMBL" id="BAAALN010000003">
    <property type="protein sequence ID" value="GAA1228583.1"/>
    <property type="molecule type" value="Genomic_DNA"/>
</dbReference>
<dbReference type="InterPro" id="IPR013328">
    <property type="entry name" value="6PGD_dom2"/>
</dbReference>
<feature type="domain" description="NADPH-dependent reductive aminase-like C-terminal" evidence="5">
    <location>
        <begin position="164"/>
        <end position="289"/>
    </location>
</feature>
<evidence type="ECO:0000256" key="2">
    <source>
        <dbReference type="ARBA" id="ARBA00023002"/>
    </source>
</evidence>
<dbReference type="PANTHER" id="PTHR43580">
    <property type="entry name" value="OXIDOREDUCTASE GLYR1-RELATED"/>
    <property type="match status" value="1"/>
</dbReference>
<dbReference type="PIRSF" id="PIRSF000103">
    <property type="entry name" value="HIBADH"/>
    <property type="match status" value="1"/>
</dbReference>
<reference evidence="6 7" key="1">
    <citation type="journal article" date="2019" name="Int. J. Syst. Evol. Microbiol.">
        <title>The Global Catalogue of Microorganisms (GCM) 10K type strain sequencing project: providing services to taxonomists for standard genome sequencing and annotation.</title>
        <authorList>
            <consortium name="The Broad Institute Genomics Platform"/>
            <consortium name="The Broad Institute Genome Sequencing Center for Infectious Disease"/>
            <person name="Wu L."/>
            <person name="Ma J."/>
        </authorList>
    </citation>
    <scope>NUCLEOTIDE SEQUENCE [LARGE SCALE GENOMIC DNA]</scope>
    <source>
        <strain evidence="6 7">JCM 13023</strain>
    </source>
</reference>
<feature type="compositionally biased region" description="Polar residues" evidence="3">
    <location>
        <begin position="284"/>
        <end position="300"/>
    </location>
</feature>
<dbReference type="RefSeq" id="WP_253862665.1">
    <property type="nucleotide sequence ID" value="NZ_BAAALN010000003.1"/>
</dbReference>
<name>A0ABN1W2V1_9PSEU</name>
<evidence type="ECO:0000313" key="7">
    <source>
        <dbReference type="Proteomes" id="UP001500653"/>
    </source>
</evidence>
<organism evidence="6 7">
    <name type="scientific">Prauserella halophila</name>
    <dbReference type="NCBI Taxonomy" id="185641"/>
    <lineage>
        <taxon>Bacteria</taxon>
        <taxon>Bacillati</taxon>
        <taxon>Actinomycetota</taxon>
        <taxon>Actinomycetes</taxon>
        <taxon>Pseudonocardiales</taxon>
        <taxon>Pseudonocardiaceae</taxon>
        <taxon>Prauserella</taxon>
    </lineage>
</organism>
<gene>
    <name evidence="6" type="ORF">GCM10009676_08770</name>
</gene>
<dbReference type="Pfam" id="PF03446">
    <property type="entry name" value="NAD_binding_2"/>
    <property type="match status" value="1"/>
</dbReference>
<accession>A0ABN1W2V1</accession>
<keyword evidence="2" id="KW-0560">Oxidoreductase</keyword>
<evidence type="ECO:0000313" key="6">
    <source>
        <dbReference type="EMBL" id="GAA1228583.1"/>
    </source>
</evidence>
<dbReference type="Gene3D" id="1.10.1040.10">
    <property type="entry name" value="N-(1-d-carboxylethyl)-l-norvaline Dehydrogenase, domain 2"/>
    <property type="match status" value="1"/>
</dbReference>
<dbReference type="InterPro" id="IPR051265">
    <property type="entry name" value="HIBADH-related_NP60_sf"/>
</dbReference>
<feature type="domain" description="6-phosphogluconate dehydrogenase NADP-binding" evidence="4">
    <location>
        <begin position="9"/>
        <end position="157"/>
    </location>
</feature>
<comment type="similarity">
    <text evidence="1">Belongs to the HIBADH-related family.</text>
</comment>
<protein>
    <submittedName>
        <fullName evidence="6">NAD(P)-binding domain-containing protein</fullName>
    </submittedName>
</protein>
<dbReference type="SUPFAM" id="SSF51735">
    <property type="entry name" value="NAD(P)-binding Rossmann-fold domains"/>
    <property type="match status" value="1"/>
</dbReference>
<evidence type="ECO:0000256" key="1">
    <source>
        <dbReference type="ARBA" id="ARBA00009080"/>
    </source>
</evidence>
<dbReference type="Proteomes" id="UP001500653">
    <property type="component" value="Unassembled WGS sequence"/>
</dbReference>
<dbReference type="PANTHER" id="PTHR43580:SF2">
    <property type="entry name" value="CYTOKINE-LIKE NUCLEAR FACTOR N-PAC"/>
    <property type="match status" value="1"/>
</dbReference>
<dbReference type="InterPro" id="IPR006115">
    <property type="entry name" value="6PGDH_NADP-bd"/>
</dbReference>
<evidence type="ECO:0000259" key="4">
    <source>
        <dbReference type="Pfam" id="PF03446"/>
    </source>
</evidence>
<evidence type="ECO:0000256" key="3">
    <source>
        <dbReference type="SAM" id="MobiDB-lite"/>
    </source>
</evidence>
<sequence>MSETARTTVTVLGLGPMGRALVHALLDAGETVTVWNRTPSRAEPLLRQGARWAASAGEAVASSPVTLVTVVDHDAADAILSTAGPALEDRTVVGLTSDTPGRARTTAELITAHGGHYLDGAILTPAYTIGTSSASILLSGREELFTTVRPLLRKLATPTLLGDEPGRAAAFDVALLDLFWTTMSGYLHAMTLARAEGIAPNEFLPFAHGIREILPAIFDDLADRVEHGRHDDPTSTLDSVRSSLTHLVSASQDRGLDSAALDGLLRRVRDAEQAGYGQDEISRITDTLQHGRTAPASSPTGRRDPTAVSSR</sequence>
<dbReference type="InterPro" id="IPR015815">
    <property type="entry name" value="HIBADH-related"/>
</dbReference>
<feature type="region of interest" description="Disordered" evidence="3">
    <location>
        <begin position="275"/>
        <end position="311"/>
    </location>
</feature>